<dbReference type="EMBL" id="PDCK01000044">
    <property type="protein sequence ID" value="PRQ23904.1"/>
    <property type="molecule type" value="Genomic_DNA"/>
</dbReference>
<evidence type="ECO:0000313" key="2">
    <source>
        <dbReference type="Proteomes" id="UP000238479"/>
    </source>
</evidence>
<name>A0A2P6PPP7_ROSCH</name>
<proteinExistence type="predicted"/>
<keyword evidence="2" id="KW-1185">Reference proteome</keyword>
<dbReference type="Proteomes" id="UP000238479">
    <property type="component" value="Chromosome 6"/>
</dbReference>
<dbReference type="AlphaFoldDB" id="A0A2P6PPP7"/>
<sequence length="65" mass="7183">MEENHKLCTPGGSPTGLLTVRGFHALLMLGIPKKPLRSIYVCCNHMQCTCFITGSKRSQSEVHQP</sequence>
<organism evidence="1 2">
    <name type="scientific">Rosa chinensis</name>
    <name type="common">China rose</name>
    <dbReference type="NCBI Taxonomy" id="74649"/>
    <lineage>
        <taxon>Eukaryota</taxon>
        <taxon>Viridiplantae</taxon>
        <taxon>Streptophyta</taxon>
        <taxon>Embryophyta</taxon>
        <taxon>Tracheophyta</taxon>
        <taxon>Spermatophyta</taxon>
        <taxon>Magnoliopsida</taxon>
        <taxon>eudicotyledons</taxon>
        <taxon>Gunneridae</taxon>
        <taxon>Pentapetalae</taxon>
        <taxon>rosids</taxon>
        <taxon>fabids</taxon>
        <taxon>Rosales</taxon>
        <taxon>Rosaceae</taxon>
        <taxon>Rosoideae</taxon>
        <taxon>Rosoideae incertae sedis</taxon>
        <taxon>Rosa</taxon>
    </lineage>
</organism>
<evidence type="ECO:0000313" key="1">
    <source>
        <dbReference type="EMBL" id="PRQ23904.1"/>
    </source>
</evidence>
<comment type="caution">
    <text evidence="1">The sequence shown here is derived from an EMBL/GenBank/DDBJ whole genome shotgun (WGS) entry which is preliminary data.</text>
</comment>
<dbReference type="Gramene" id="PRQ23904">
    <property type="protein sequence ID" value="PRQ23904"/>
    <property type="gene ID" value="RchiOBHm_Chr6g0266541"/>
</dbReference>
<accession>A0A2P6PPP7</accession>
<protein>
    <submittedName>
        <fullName evidence="1">Uncharacterized protein</fullName>
    </submittedName>
</protein>
<gene>
    <name evidence="1" type="ORF">RchiOBHm_Chr6g0266541</name>
</gene>
<reference evidence="1 2" key="1">
    <citation type="journal article" date="2018" name="Nat. Genet.">
        <title>The Rosa genome provides new insights in the design of modern roses.</title>
        <authorList>
            <person name="Bendahmane M."/>
        </authorList>
    </citation>
    <scope>NUCLEOTIDE SEQUENCE [LARGE SCALE GENOMIC DNA]</scope>
    <source>
        <strain evidence="2">cv. Old Blush</strain>
    </source>
</reference>